<keyword evidence="1" id="KW-0472">Membrane</keyword>
<organism evidence="2 3">
    <name type="scientific">Scophthalmus maximus</name>
    <name type="common">Turbot</name>
    <name type="synonym">Psetta maxima</name>
    <dbReference type="NCBI Taxonomy" id="52904"/>
    <lineage>
        <taxon>Eukaryota</taxon>
        <taxon>Metazoa</taxon>
        <taxon>Chordata</taxon>
        <taxon>Craniata</taxon>
        <taxon>Vertebrata</taxon>
        <taxon>Euteleostomi</taxon>
        <taxon>Actinopterygii</taxon>
        <taxon>Neopterygii</taxon>
        <taxon>Teleostei</taxon>
        <taxon>Neoteleostei</taxon>
        <taxon>Acanthomorphata</taxon>
        <taxon>Carangaria</taxon>
        <taxon>Pleuronectiformes</taxon>
        <taxon>Pleuronectoidei</taxon>
        <taxon>Scophthalmidae</taxon>
        <taxon>Scophthalmus</taxon>
    </lineage>
</organism>
<keyword evidence="1" id="KW-1133">Transmembrane helix</keyword>
<evidence type="ECO:0000313" key="2">
    <source>
        <dbReference type="EMBL" id="KAF0043404.1"/>
    </source>
</evidence>
<comment type="caution">
    <text evidence="2">The sequence shown here is derived from an EMBL/GenBank/DDBJ whole genome shotgun (WGS) entry which is preliminary data.</text>
</comment>
<sequence>MRTYSEPESYSEDALTLTCIREHLQSPSPGVANWYAAASLLLLLLLLHAVHHAQYTMRDNARQTVRKHSLADSVVQSRDTLEGPVFTQEGNMDGGSGDLASELRLSGCSSCPGGSSEAVESFRACSVFFYFFFFFFFFFFCGLLRFSTPFYNEENRAAGLRLATVTLCMEGEDTLRIAPVRRHTPACLEEAKPDEQLRPTLSCLLLGMSNVNTSVVKAAMRLPAFVLERAVTAASVQRGEARHRRSSSDMLLNPVALLVESYDFYNVATGRSLALIHRKRTTSG</sequence>
<evidence type="ECO:0000256" key="1">
    <source>
        <dbReference type="SAM" id="Phobius"/>
    </source>
</evidence>
<dbReference type="EMBL" id="VEVO01000004">
    <property type="protein sequence ID" value="KAF0043404.1"/>
    <property type="molecule type" value="Genomic_DNA"/>
</dbReference>
<feature type="transmembrane region" description="Helical" evidence="1">
    <location>
        <begin position="127"/>
        <end position="146"/>
    </location>
</feature>
<name>A0A6A4TJK7_SCOMX</name>
<reference evidence="2 3" key="1">
    <citation type="submission" date="2019-06" db="EMBL/GenBank/DDBJ databases">
        <title>Draft genomes of female and male turbot (Scophthalmus maximus).</title>
        <authorList>
            <person name="Xu H."/>
            <person name="Xu X.-W."/>
            <person name="Shao C."/>
            <person name="Chen S."/>
        </authorList>
    </citation>
    <scope>NUCLEOTIDE SEQUENCE [LARGE SCALE GENOMIC DNA]</scope>
    <source>
        <strain evidence="2">Ysfricsl-2016a</strain>
        <tissue evidence="2">Blood</tissue>
    </source>
</reference>
<feature type="transmembrane region" description="Helical" evidence="1">
    <location>
        <begin position="32"/>
        <end position="50"/>
    </location>
</feature>
<dbReference type="Proteomes" id="UP000438429">
    <property type="component" value="Unassembled WGS sequence"/>
</dbReference>
<protein>
    <submittedName>
        <fullName evidence="2">Uncharacterized protein</fullName>
    </submittedName>
</protein>
<evidence type="ECO:0000313" key="3">
    <source>
        <dbReference type="Proteomes" id="UP000438429"/>
    </source>
</evidence>
<gene>
    <name evidence="2" type="ORF">F2P81_004741</name>
</gene>
<proteinExistence type="predicted"/>
<accession>A0A6A4TJK7</accession>
<keyword evidence="1" id="KW-0812">Transmembrane</keyword>
<dbReference type="AlphaFoldDB" id="A0A6A4TJK7"/>